<dbReference type="RefSeq" id="WP_220201157.1">
    <property type="nucleotide sequence ID" value="NZ_BNJK01000001.1"/>
</dbReference>
<dbReference type="InterPro" id="IPR032710">
    <property type="entry name" value="NTF2-like_dom_sf"/>
</dbReference>
<dbReference type="Gene3D" id="3.10.450.50">
    <property type="match status" value="1"/>
</dbReference>
<organism evidence="1 2">
    <name type="scientific">Reticulibacter mediterranei</name>
    <dbReference type="NCBI Taxonomy" id="2778369"/>
    <lineage>
        <taxon>Bacteria</taxon>
        <taxon>Bacillati</taxon>
        <taxon>Chloroflexota</taxon>
        <taxon>Ktedonobacteria</taxon>
        <taxon>Ktedonobacterales</taxon>
        <taxon>Reticulibacteraceae</taxon>
        <taxon>Reticulibacter</taxon>
    </lineage>
</organism>
<dbReference type="AlphaFoldDB" id="A0A8J3IH41"/>
<dbReference type="SUPFAM" id="SSF54427">
    <property type="entry name" value="NTF2-like"/>
    <property type="match status" value="1"/>
</dbReference>
<reference evidence="1" key="1">
    <citation type="submission" date="2020-10" db="EMBL/GenBank/DDBJ databases">
        <title>Taxonomic study of unclassified bacteria belonging to the class Ktedonobacteria.</title>
        <authorList>
            <person name="Yabe S."/>
            <person name="Wang C.M."/>
            <person name="Zheng Y."/>
            <person name="Sakai Y."/>
            <person name="Cavaletti L."/>
            <person name="Monciardini P."/>
            <person name="Donadio S."/>
        </authorList>
    </citation>
    <scope>NUCLEOTIDE SEQUENCE</scope>
    <source>
        <strain evidence="1">ID150040</strain>
    </source>
</reference>
<evidence type="ECO:0000313" key="1">
    <source>
        <dbReference type="EMBL" id="GHO90166.1"/>
    </source>
</evidence>
<dbReference type="PANTHER" id="PTHR38436">
    <property type="entry name" value="POLYKETIDE CYCLASE SNOAL-LIKE DOMAIN"/>
    <property type="match status" value="1"/>
</dbReference>
<dbReference type="Pfam" id="PF07366">
    <property type="entry name" value="SnoaL"/>
    <property type="match status" value="1"/>
</dbReference>
<protein>
    <recommendedName>
        <fullName evidence="3">Ester cyclase</fullName>
    </recommendedName>
</protein>
<dbReference type="EMBL" id="BNJK01000001">
    <property type="protein sequence ID" value="GHO90166.1"/>
    <property type="molecule type" value="Genomic_DNA"/>
</dbReference>
<accession>A0A8J3IH41</accession>
<name>A0A8J3IH41_9CHLR</name>
<evidence type="ECO:0000313" key="2">
    <source>
        <dbReference type="Proteomes" id="UP000597444"/>
    </source>
</evidence>
<proteinExistence type="predicted"/>
<sequence>MTKEYNKRIVRRFNKKLWNKKDLDIIDELIADDYADRTAPPEFFEDELKGPDRLKEVVTRIQKEFLDIHVYIKDQIAEDDQVVTCMTWECTLNNKDDPANPLIFTLQSIGIDHIENGRIVENWNTLDALYRLINLLKLQDPFIDPDTPFPDGTCNRDADCGGDKRFRCWLGRCQRISA</sequence>
<gene>
    <name evidence="1" type="ORF">KSF_002140</name>
</gene>
<dbReference type="GO" id="GO:0030638">
    <property type="term" value="P:polyketide metabolic process"/>
    <property type="evidence" value="ECO:0007669"/>
    <property type="project" value="InterPro"/>
</dbReference>
<dbReference type="InterPro" id="IPR009959">
    <property type="entry name" value="Cyclase_SnoaL-like"/>
</dbReference>
<evidence type="ECO:0008006" key="3">
    <source>
        <dbReference type="Google" id="ProtNLM"/>
    </source>
</evidence>
<keyword evidence="2" id="KW-1185">Reference proteome</keyword>
<dbReference type="Proteomes" id="UP000597444">
    <property type="component" value="Unassembled WGS sequence"/>
</dbReference>
<dbReference type="PANTHER" id="PTHR38436:SF1">
    <property type="entry name" value="ESTER CYCLASE"/>
    <property type="match status" value="1"/>
</dbReference>
<comment type="caution">
    <text evidence="1">The sequence shown here is derived from an EMBL/GenBank/DDBJ whole genome shotgun (WGS) entry which is preliminary data.</text>
</comment>